<dbReference type="InterPro" id="IPR027268">
    <property type="entry name" value="Peptidase_M4/M1_CTD_sf"/>
</dbReference>
<dbReference type="Proteomes" id="UP000548326">
    <property type="component" value="Unassembled WGS sequence"/>
</dbReference>
<evidence type="ECO:0000313" key="2">
    <source>
        <dbReference type="EMBL" id="MBB6127212.1"/>
    </source>
</evidence>
<accession>A0A841JA29</accession>
<name>A0A841JA29_9SPHI</name>
<comment type="caution">
    <text evidence="2">The sequence shown here is derived from an EMBL/GenBank/DDBJ whole genome shotgun (WGS) entry which is preliminary data.</text>
</comment>
<gene>
    <name evidence="2" type="ORF">HDF22_001318</name>
</gene>
<evidence type="ECO:0000313" key="3">
    <source>
        <dbReference type="Proteomes" id="UP000548326"/>
    </source>
</evidence>
<organism evidence="2 3">
    <name type="scientific">Mucilaginibacter lappiensis</name>
    <dbReference type="NCBI Taxonomy" id="354630"/>
    <lineage>
        <taxon>Bacteria</taxon>
        <taxon>Pseudomonadati</taxon>
        <taxon>Bacteroidota</taxon>
        <taxon>Sphingobacteriia</taxon>
        <taxon>Sphingobacteriales</taxon>
        <taxon>Sphingobacteriaceae</taxon>
        <taxon>Mucilaginibacter</taxon>
    </lineage>
</organism>
<dbReference type="Gene3D" id="1.10.390.10">
    <property type="entry name" value="Neutral Protease Domain 2"/>
    <property type="match status" value="1"/>
</dbReference>
<dbReference type="CDD" id="cd09604">
    <property type="entry name" value="M1_APN_like"/>
    <property type="match status" value="1"/>
</dbReference>
<protein>
    <recommendedName>
        <fullName evidence="1">Peptidase M1 membrane alanine aminopeptidase domain-containing protein</fullName>
    </recommendedName>
</protein>
<dbReference type="EMBL" id="JACHCA010000003">
    <property type="protein sequence ID" value="MBB6127212.1"/>
    <property type="molecule type" value="Genomic_DNA"/>
</dbReference>
<evidence type="ECO:0000259" key="1">
    <source>
        <dbReference type="Pfam" id="PF01433"/>
    </source>
</evidence>
<reference evidence="2 3" key="1">
    <citation type="submission" date="2020-08" db="EMBL/GenBank/DDBJ databases">
        <title>Genomic Encyclopedia of Type Strains, Phase IV (KMG-V): Genome sequencing to study the core and pangenomes of soil and plant-associated prokaryotes.</title>
        <authorList>
            <person name="Whitman W."/>
        </authorList>
    </citation>
    <scope>NUCLEOTIDE SEQUENCE [LARGE SCALE GENOMIC DNA]</scope>
    <source>
        <strain evidence="2 3">MP601</strain>
    </source>
</reference>
<dbReference type="AlphaFoldDB" id="A0A841JA29"/>
<dbReference type="GO" id="GO:0008237">
    <property type="term" value="F:metallopeptidase activity"/>
    <property type="evidence" value="ECO:0007669"/>
    <property type="project" value="InterPro"/>
</dbReference>
<dbReference type="GO" id="GO:0008270">
    <property type="term" value="F:zinc ion binding"/>
    <property type="evidence" value="ECO:0007669"/>
    <property type="project" value="InterPro"/>
</dbReference>
<dbReference type="RefSeq" id="WP_183586437.1">
    <property type="nucleotide sequence ID" value="NZ_JACHCA010000003.1"/>
</dbReference>
<proteinExistence type="predicted"/>
<dbReference type="SUPFAM" id="SSF55486">
    <property type="entry name" value="Metalloproteases ('zincins'), catalytic domain"/>
    <property type="match status" value="1"/>
</dbReference>
<dbReference type="InterPro" id="IPR014782">
    <property type="entry name" value="Peptidase_M1_dom"/>
</dbReference>
<dbReference type="Pfam" id="PF01433">
    <property type="entry name" value="Peptidase_M1"/>
    <property type="match status" value="1"/>
</dbReference>
<feature type="domain" description="Peptidase M1 membrane alanine aminopeptidase" evidence="1">
    <location>
        <begin position="386"/>
        <end position="542"/>
    </location>
</feature>
<sequence>MKYLTADLKFIKKSLSLLSLIIALLHIEHAPLRAQCFYYPRDLKQAFKNKTRSIDGKPGKNYWQNHGSYNITLTVLPPNRNIRGTEQIVYSNNSPDTLKELNMKLIMNIHKPGTARFANAQSNYLTQGVQMDSFSIDGQSVAVNNEDATTNQPIALPKPLLPHQSVKLDITWHFELALGAGREGAIDSTSFYLGYFYPRVAVYDDYNGWDKLPFLDVQEFYNDFNDYTLQVKAPSDFLVWATGTLQNPKEVLQPEYAKRLERSMNSDSTIHIVTSTDLTQKNITTKNKLNTWVWKADNISDMAVGVSDHYVWDAASIMVDHSTHRRASIQAAYLDNAADFHSAVKFGQYALKWFSNNLPGVPYPYPKMTVFQGYADMEYPMMVNASHKDDLSFAQLLLDHEISHTWFPFYMGTNESRYGFMDEGWATTFERLIGATEIGQENTDALWTELRVKPWISDPSAPEDLPIITPSGELRDGLSSNEYGKPALSHFALKDLLGDELFKKSLKGYMDNWHGKHPVPWDYFNSMSDKSGRNLNWFFNNWFFSNSYIDLSLQKVNKSKDGYSITIKNTGGFYIPFDVKITCLDGTCKIIHQTPAIWEQNPQLICFTFKTDRVVKAVEINTGVFLDANISDNIFVVK</sequence>